<evidence type="ECO:0000256" key="6">
    <source>
        <dbReference type="ARBA" id="ARBA00023136"/>
    </source>
</evidence>
<evidence type="ECO:0000313" key="13">
    <source>
        <dbReference type="EMBL" id="MBK1856207.1"/>
    </source>
</evidence>
<dbReference type="SUPFAM" id="SSF81324">
    <property type="entry name" value="Voltage-gated potassium channels"/>
    <property type="match status" value="1"/>
</dbReference>
<name>A0AAE2SF34_9BACT</name>
<keyword evidence="9" id="KW-0407">Ion channel</keyword>
<keyword evidence="5" id="KW-0406">Ion transport</keyword>
<evidence type="ECO:0000256" key="1">
    <source>
        <dbReference type="ARBA" id="ARBA00004141"/>
    </source>
</evidence>
<keyword evidence="3 10" id="KW-0812">Transmembrane</keyword>
<evidence type="ECO:0000256" key="8">
    <source>
        <dbReference type="ARBA" id="ARBA00023180"/>
    </source>
</evidence>
<reference evidence="13" key="1">
    <citation type="submission" date="2021-01" db="EMBL/GenBank/DDBJ databases">
        <title>Modified the classification status of verrucomicrobia.</title>
        <authorList>
            <person name="Feng X."/>
        </authorList>
    </citation>
    <scope>NUCLEOTIDE SEQUENCE</scope>
    <source>
        <strain evidence="13">5K15</strain>
    </source>
</reference>
<keyword evidence="14" id="KW-1185">Reference proteome</keyword>
<keyword evidence="8" id="KW-0325">Glycoprotein</keyword>
<proteinExistence type="predicted"/>
<dbReference type="Proteomes" id="UP000634206">
    <property type="component" value="Unassembled WGS sequence"/>
</dbReference>
<evidence type="ECO:0000259" key="12">
    <source>
        <dbReference type="SMART" id="SM00079"/>
    </source>
</evidence>
<dbReference type="EMBL" id="JAENIG010000011">
    <property type="protein sequence ID" value="MBK1856207.1"/>
    <property type="molecule type" value="Genomic_DNA"/>
</dbReference>
<evidence type="ECO:0000256" key="2">
    <source>
        <dbReference type="ARBA" id="ARBA00022448"/>
    </source>
</evidence>
<evidence type="ECO:0000256" key="5">
    <source>
        <dbReference type="ARBA" id="ARBA00023065"/>
    </source>
</evidence>
<evidence type="ECO:0000259" key="11">
    <source>
        <dbReference type="SMART" id="SM00062"/>
    </source>
</evidence>
<dbReference type="InterPro" id="IPR001638">
    <property type="entry name" value="Solute-binding_3/MltF_N"/>
</dbReference>
<dbReference type="SMART" id="SM00079">
    <property type="entry name" value="PBPe"/>
    <property type="match status" value="1"/>
</dbReference>
<dbReference type="RefSeq" id="WP_309490826.1">
    <property type="nucleotide sequence ID" value="NZ_JAENIG010000011.1"/>
</dbReference>
<evidence type="ECO:0000256" key="9">
    <source>
        <dbReference type="ARBA" id="ARBA00023303"/>
    </source>
</evidence>
<keyword evidence="4 10" id="KW-1133">Transmembrane helix</keyword>
<accession>A0AAE2SF34</accession>
<dbReference type="Pfam" id="PF00060">
    <property type="entry name" value="Lig_chan"/>
    <property type="match status" value="1"/>
</dbReference>
<evidence type="ECO:0000313" key="14">
    <source>
        <dbReference type="Proteomes" id="UP000634206"/>
    </source>
</evidence>
<keyword evidence="2" id="KW-0813">Transport</keyword>
<feature type="transmembrane region" description="Helical" evidence="10">
    <location>
        <begin position="123"/>
        <end position="144"/>
    </location>
</feature>
<feature type="domain" description="Ionotropic glutamate receptor C-terminal" evidence="12">
    <location>
        <begin position="14"/>
        <end position="342"/>
    </location>
</feature>
<feature type="transmembrane region" description="Helical" evidence="10">
    <location>
        <begin position="164"/>
        <end position="182"/>
    </location>
</feature>
<keyword evidence="6 10" id="KW-0472">Membrane</keyword>
<feature type="transmembrane region" description="Helical" evidence="10">
    <location>
        <begin position="189"/>
        <end position="215"/>
    </location>
</feature>
<gene>
    <name evidence="13" type="ORF">JIN83_14645</name>
</gene>
<sequence length="345" mass="38025">MFVLCGLGLAQEKKLRVGVAGSEPFIVEGGQGYKGMSIDIWEKMAVKSGYDYDYRGFTSVGKALDQLELGEIDMVVGPVSITSARQEKFEFTQPYFSSSLGILSRDQGHTLWGMVKPFFSKTFFIALSIFMIILTVVGFLVWVVERRTCDGPFSRGPVKGLGNGIWLALVTMTTVGYGDLAPKTVLGRIVLGGWMVIALLSATSLLAGLAGTIALSGETGVKIESAADISGKRIAVIKGSPGEEFVEKHDGRKIFAASLSDAVELLHRKKVNAVVFDRPQLRYYLEGKDHLEFRLSPLKYQPQGYGFAFKKDDPRAALLNIEMLRLQEASYLDEVEMEWFPPLQE</sequence>
<dbReference type="InterPro" id="IPR001320">
    <property type="entry name" value="Iontro_rcpt_C"/>
</dbReference>
<dbReference type="SUPFAM" id="SSF53850">
    <property type="entry name" value="Periplasmic binding protein-like II"/>
    <property type="match status" value="1"/>
</dbReference>
<evidence type="ECO:0000256" key="3">
    <source>
        <dbReference type="ARBA" id="ARBA00022692"/>
    </source>
</evidence>
<keyword evidence="7" id="KW-0675">Receptor</keyword>
<dbReference type="PANTHER" id="PTHR18966">
    <property type="entry name" value="IONOTROPIC GLUTAMATE RECEPTOR"/>
    <property type="match status" value="1"/>
</dbReference>
<comment type="subcellular location">
    <subcellularLocation>
        <location evidence="1">Membrane</location>
        <topology evidence="1">Multi-pass membrane protein</topology>
    </subcellularLocation>
</comment>
<dbReference type="Gene3D" id="1.10.287.70">
    <property type="match status" value="1"/>
</dbReference>
<dbReference type="Pfam" id="PF00497">
    <property type="entry name" value="SBP_bac_3"/>
    <property type="match status" value="1"/>
</dbReference>
<dbReference type="GO" id="GO:0016020">
    <property type="term" value="C:membrane"/>
    <property type="evidence" value="ECO:0007669"/>
    <property type="project" value="UniProtKB-SubCell"/>
</dbReference>
<comment type="caution">
    <text evidence="13">The sequence shown here is derived from an EMBL/GenBank/DDBJ whole genome shotgun (WGS) entry which is preliminary data.</text>
</comment>
<dbReference type="AlphaFoldDB" id="A0AAE2SF34"/>
<protein>
    <submittedName>
        <fullName evidence="13">Transporter substrate-binding domain-containing protein</fullName>
    </submittedName>
</protein>
<evidence type="ECO:0000256" key="7">
    <source>
        <dbReference type="ARBA" id="ARBA00023170"/>
    </source>
</evidence>
<organism evidence="13 14">
    <name type="scientific">Oceaniferula flava</name>
    <dbReference type="NCBI Taxonomy" id="2800421"/>
    <lineage>
        <taxon>Bacteria</taxon>
        <taxon>Pseudomonadati</taxon>
        <taxon>Verrucomicrobiota</taxon>
        <taxon>Verrucomicrobiia</taxon>
        <taxon>Verrucomicrobiales</taxon>
        <taxon>Verrucomicrobiaceae</taxon>
        <taxon>Oceaniferula</taxon>
    </lineage>
</organism>
<dbReference type="InterPro" id="IPR015683">
    <property type="entry name" value="Ionotropic_Glu_rcpt"/>
</dbReference>
<dbReference type="SMART" id="SM00062">
    <property type="entry name" value="PBPb"/>
    <property type="match status" value="1"/>
</dbReference>
<feature type="domain" description="Solute-binding protein family 3/N-terminal" evidence="11">
    <location>
        <begin position="14"/>
        <end position="343"/>
    </location>
</feature>
<dbReference type="Gene3D" id="3.40.190.10">
    <property type="entry name" value="Periplasmic binding protein-like II"/>
    <property type="match status" value="3"/>
</dbReference>
<dbReference type="GO" id="GO:0015276">
    <property type="term" value="F:ligand-gated monoatomic ion channel activity"/>
    <property type="evidence" value="ECO:0007669"/>
    <property type="project" value="InterPro"/>
</dbReference>
<evidence type="ECO:0000256" key="4">
    <source>
        <dbReference type="ARBA" id="ARBA00022989"/>
    </source>
</evidence>
<evidence type="ECO:0000256" key="10">
    <source>
        <dbReference type="SAM" id="Phobius"/>
    </source>
</evidence>